<dbReference type="InterPro" id="IPR011009">
    <property type="entry name" value="Kinase-like_dom_sf"/>
</dbReference>
<dbReference type="InParanoid" id="A0A395JTN5"/>
<dbReference type="InterPro" id="IPR052077">
    <property type="entry name" value="CcrZ_PhaseVar_Mediator"/>
</dbReference>
<keyword evidence="2" id="KW-0808">Transferase</keyword>
<feature type="domain" description="Aminoglycoside phosphotransferase" evidence="1">
    <location>
        <begin position="24"/>
        <end position="214"/>
    </location>
</feature>
<accession>A0A395JTN5</accession>
<sequence length="289" mass="33023">MLSQRLKHWKDWGLAGQPRVLEYFTAGQNHTAALVEANQQQWVVKLFDHSFDIAVSAQSWAAEQQIAPPIVYANNDLAVMTYVAARPFETADLARLAHTLGTLHQSTNTELSRFDFMSFCNQYLATADALTKQQHRTLLPVLQQFIDDPTPWCPCHNDLVRSNCLFTNERAWLIDWEYAMQHNPWFDLAAIILYFELDTKQSTRFLNAYSSAYLNSGSSQDSLDWAAKIDQPIFQAAQLALLWGDLLWHLNKYGNHYRVDNPKRFKLLAHLAANLAIQLPSSAPSSLHF</sequence>
<evidence type="ECO:0000259" key="1">
    <source>
        <dbReference type="Pfam" id="PF01636"/>
    </source>
</evidence>
<evidence type="ECO:0000313" key="2">
    <source>
        <dbReference type="EMBL" id="RBP53692.1"/>
    </source>
</evidence>
<dbReference type="SUPFAM" id="SSF56112">
    <property type="entry name" value="Protein kinase-like (PK-like)"/>
    <property type="match status" value="1"/>
</dbReference>
<dbReference type="PANTHER" id="PTHR40086">
    <property type="entry name" value="PHOSPHOTRANSFERASE YTMP-RELATED"/>
    <property type="match status" value="1"/>
</dbReference>
<protein>
    <submittedName>
        <fullName evidence="2">Phosphotransferase family enzyme</fullName>
    </submittedName>
</protein>
<dbReference type="Proteomes" id="UP000253083">
    <property type="component" value="Unassembled WGS sequence"/>
</dbReference>
<dbReference type="RefSeq" id="WP_113953237.1">
    <property type="nucleotide sequence ID" value="NZ_QNRT01000001.1"/>
</dbReference>
<comment type="caution">
    <text evidence="2">The sequence shown here is derived from an EMBL/GenBank/DDBJ whole genome shotgun (WGS) entry which is preliminary data.</text>
</comment>
<keyword evidence="3" id="KW-1185">Reference proteome</keyword>
<dbReference type="AlphaFoldDB" id="A0A395JTN5"/>
<gene>
    <name evidence="2" type="ORF">DFR28_1011080</name>
</gene>
<dbReference type="InterPro" id="IPR002575">
    <property type="entry name" value="Aminoglycoside_PTrfase"/>
</dbReference>
<proteinExistence type="predicted"/>
<dbReference type="PANTHER" id="PTHR40086:SF1">
    <property type="entry name" value="CELL CYCLE REGULATOR CCRZ"/>
    <property type="match status" value="1"/>
</dbReference>
<dbReference type="OrthoDB" id="179763at2"/>
<dbReference type="EMBL" id="QNRT01000001">
    <property type="protein sequence ID" value="RBP53692.1"/>
    <property type="molecule type" value="Genomic_DNA"/>
</dbReference>
<name>A0A395JTN5_9GAMM</name>
<dbReference type="GO" id="GO:0016740">
    <property type="term" value="F:transferase activity"/>
    <property type="evidence" value="ECO:0007669"/>
    <property type="project" value="UniProtKB-KW"/>
</dbReference>
<evidence type="ECO:0000313" key="3">
    <source>
        <dbReference type="Proteomes" id="UP000253083"/>
    </source>
</evidence>
<reference evidence="2 3" key="1">
    <citation type="submission" date="2018-06" db="EMBL/GenBank/DDBJ databases">
        <title>Genomic Encyclopedia of Type Strains, Phase IV (KMG-IV): sequencing the most valuable type-strain genomes for metagenomic binning, comparative biology and taxonomic classification.</title>
        <authorList>
            <person name="Goeker M."/>
        </authorList>
    </citation>
    <scope>NUCLEOTIDE SEQUENCE [LARGE SCALE GENOMIC DNA]</scope>
    <source>
        <strain evidence="2 3">DSM 24032</strain>
    </source>
</reference>
<dbReference type="Gene3D" id="3.90.1200.10">
    <property type="match status" value="1"/>
</dbReference>
<dbReference type="Pfam" id="PF01636">
    <property type="entry name" value="APH"/>
    <property type="match status" value="1"/>
</dbReference>
<organism evidence="2 3">
    <name type="scientific">Arenicella xantha</name>
    <dbReference type="NCBI Taxonomy" id="644221"/>
    <lineage>
        <taxon>Bacteria</taxon>
        <taxon>Pseudomonadati</taxon>
        <taxon>Pseudomonadota</taxon>
        <taxon>Gammaproteobacteria</taxon>
        <taxon>Arenicellales</taxon>
        <taxon>Arenicellaceae</taxon>
        <taxon>Arenicella</taxon>
    </lineage>
</organism>